<gene>
    <name evidence="1" type="ORF">O181_049428</name>
</gene>
<name>A0A9Q3DZV3_9BASI</name>
<organism evidence="1 2">
    <name type="scientific">Austropuccinia psidii MF-1</name>
    <dbReference type="NCBI Taxonomy" id="1389203"/>
    <lineage>
        <taxon>Eukaryota</taxon>
        <taxon>Fungi</taxon>
        <taxon>Dikarya</taxon>
        <taxon>Basidiomycota</taxon>
        <taxon>Pucciniomycotina</taxon>
        <taxon>Pucciniomycetes</taxon>
        <taxon>Pucciniales</taxon>
        <taxon>Sphaerophragmiaceae</taxon>
        <taxon>Austropuccinia</taxon>
    </lineage>
</organism>
<evidence type="ECO:0000313" key="1">
    <source>
        <dbReference type="EMBL" id="MBW0509713.1"/>
    </source>
</evidence>
<dbReference type="OrthoDB" id="3344688at2759"/>
<dbReference type="AlphaFoldDB" id="A0A9Q3DZV3"/>
<dbReference type="CDD" id="cd09272">
    <property type="entry name" value="RNase_HI_RT_Ty1"/>
    <property type="match status" value="1"/>
</dbReference>
<sequence length="422" mass="47335">MEVLKEFQIKDVSPAELMLGIKVTHFSDYVSLDQQHFTESLLELYGMCNCNSVLTPLIPNEHLSPASPDEILEFGKLKVNFRSAVGSINYLSTATRPDLSFVVSALLQHLEKPGILHWKSFLHVLKYLKGTQDVGLTYPKNINVGVVTYTNADWGNCCVSRRLVTGFLATVGGSLVLWKTKKLPSVSLSTTEAEYKALCDLTSELMWLRQWCGECDILQLNNPIPVHEDNQSCINVVRGDCNLNNKRMKHINIQLHFIKEAVRNNIIKLIYTPTADMLADFLTKSVSRPILARALNSLGVLSLVLSSYIISIFIASCYLPSSLNSLTLVTKMIGTATTVIRRTGVWIRNRKCLEFATGRVAAELLSRLFNEKAKYETQKLPFKRKAQNFRALFRKNSNGIVRKLSQESSILSVAINPLGIRL</sequence>
<dbReference type="SUPFAM" id="SSF56672">
    <property type="entry name" value="DNA/RNA polymerases"/>
    <property type="match status" value="1"/>
</dbReference>
<dbReference type="Proteomes" id="UP000765509">
    <property type="component" value="Unassembled WGS sequence"/>
</dbReference>
<evidence type="ECO:0000313" key="2">
    <source>
        <dbReference type="Proteomes" id="UP000765509"/>
    </source>
</evidence>
<proteinExistence type="predicted"/>
<evidence type="ECO:0008006" key="3">
    <source>
        <dbReference type="Google" id="ProtNLM"/>
    </source>
</evidence>
<comment type="caution">
    <text evidence="1">The sequence shown here is derived from an EMBL/GenBank/DDBJ whole genome shotgun (WGS) entry which is preliminary data.</text>
</comment>
<dbReference type="PANTHER" id="PTHR11439:SF463">
    <property type="entry name" value="REVERSE TRANSCRIPTASE TY1_COPIA-TYPE DOMAIN-CONTAINING PROTEIN"/>
    <property type="match status" value="1"/>
</dbReference>
<accession>A0A9Q3DZV3</accession>
<reference evidence="1" key="1">
    <citation type="submission" date="2021-03" db="EMBL/GenBank/DDBJ databases">
        <title>Draft genome sequence of rust myrtle Austropuccinia psidii MF-1, a brazilian biotype.</title>
        <authorList>
            <person name="Quecine M.C."/>
            <person name="Pachon D.M.R."/>
            <person name="Bonatelli M.L."/>
            <person name="Correr F.H."/>
            <person name="Franceschini L.M."/>
            <person name="Leite T.F."/>
            <person name="Margarido G.R.A."/>
            <person name="Almeida C.A."/>
            <person name="Ferrarezi J.A."/>
            <person name="Labate C.A."/>
        </authorList>
    </citation>
    <scope>NUCLEOTIDE SEQUENCE</scope>
    <source>
        <strain evidence="1">MF-1</strain>
    </source>
</reference>
<keyword evidence="2" id="KW-1185">Reference proteome</keyword>
<dbReference type="EMBL" id="AVOT02021098">
    <property type="protein sequence ID" value="MBW0509713.1"/>
    <property type="molecule type" value="Genomic_DNA"/>
</dbReference>
<dbReference type="InterPro" id="IPR043502">
    <property type="entry name" value="DNA/RNA_pol_sf"/>
</dbReference>
<dbReference type="PANTHER" id="PTHR11439">
    <property type="entry name" value="GAG-POL-RELATED RETROTRANSPOSON"/>
    <property type="match status" value="1"/>
</dbReference>
<protein>
    <recommendedName>
        <fullName evidence="3">Reverse transcriptase Ty1/copia-type domain-containing protein</fullName>
    </recommendedName>
</protein>